<dbReference type="GO" id="GO:0006633">
    <property type="term" value="P:fatty acid biosynthetic process"/>
    <property type="evidence" value="ECO:0007669"/>
    <property type="project" value="TreeGrafter"/>
</dbReference>
<keyword evidence="5" id="KW-1185">Reference proteome</keyword>
<accession>A0AAU9C763</accession>
<dbReference type="KEGG" id="meiy:MIN45_P1459"/>
<keyword evidence="2" id="KW-0436">Ligase</keyword>
<evidence type="ECO:0000313" key="4">
    <source>
        <dbReference type="EMBL" id="BCX89089.1"/>
    </source>
</evidence>
<dbReference type="Gene3D" id="3.30.300.30">
    <property type="match status" value="1"/>
</dbReference>
<dbReference type="PANTHER" id="PTHR22754">
    <property type="entry name" value="DISCO-INTERACTING PROTEIN 2 DIP2 -RELATED"/>
    <property type="match status" value="1"/>
</dbReference>
<dbReference type="InterPro" id="IPR000873">
    <property type="entry name" value="AMP-dep_synth/lig_dom"/>
</dbReference>
<protein>
    <submittedName>
        <fullName evidence="4">Fatty-acyl-CoA synthase</fullName>
    </submittedName>
</protein>
<sequence length="580" mass="63795">MGAQATPTENTLPLRRADFPTLAAALDYAAQGRTGCNFYNGRGELYEVLPYSKLREQSLELARRLAGLGLPRESRLALVAETTPDFLRFFFACQYAGLVPVPLPIPFSLGSHEAYVRQLRAMLQSCRPALAMAPVSFISFLTEAAAGLDLEFFGAPEDFYRLPYGSAEPQPLEPDELAYLQYTSGSTRFPRGVMIRQAAVMDNLAGIAQHGVDLRPGDRAVSWLPFYHDMGLVGLMLTPVASQVSVDYLGTREFAMRPRQWLALMSRNKATISFGPPFGYELCARRLRPGEAAKFDLSAWRVAGVGAEMIRTETLRNFVEALAPAGFREEAFLPCYGMAECSLAVSFAPLTQGIKVDRVDGELLALEGRAVPTEEGERVNEFVDCGVLLPSFEMRILDADGNEVGERQIGTIHLRGPSVMSGYFEDPETTEAVLSKDGWLNTGDLGYVADGRLYLTGRAKDLIIVNGRNIWPQDLEYLAHRQPEVRPGDALAFGVPDADGDRVILVVQCRETDEAKRADLVQRIRSQVQAEIGVDCAVELVPLHTLPRTSSGKLSRSKARENYITQHGLVQSKGQRAAVL</sequence>
<dbReference type="NCBIfam" id="NF006624">
    <property type="entry name" value="PRK09192.1"/>
    <property type="match status" value="1"/>
</dbReference>
<dbReference type="Gene3D" id="3.40.50.12780">
    <property type="entry name" value="N-terminal domain of ligase-like"/>
    <property type="match status" value="1"/>
</dbReference>
<dbReference type="InterPro" id="IPR045851">
    <property type="entry name" value="AMP-bd_C_sf"/>
</dbReference>
<dbReference type="SUPFAM" id="SSF56801">
    <property type="entry name" value="Acetyl-CoA synthetase-like"/>
    <property type="match status" value="1"/>
</dbReference>
<dbReference type="InterPro" id="IPR040097">
    <property type="entry name" value="FAAL/FAAC"/>
</dbReference>
<dbReference type="AlphaFoldDB" id="A0AAU9C763"/>
<evidence type="ECO:0000256" key="2">
    <source>
        <dbReference type="ARBA" id="ARBA00022598"/>
    </source>
</evidence>
<dbReference type="Proteomes" id="UP001321450">
    <property type="component" value="Chromosome"/>
</dbReference>
<organism evidence="4 5">
    <name type="scientific">Methylomarinovum tepidoasis</name>
    <dbReference type="NCBI Taxonomy" id="2840183"/>
    <lineage>
        <taxon>Bacteria</taxon>
        <taxon>Pseudomonadati</taxon>
        <taxon>Pseudomonadota</taxon>
        <taxon>Gammaproteobacteria</taxon>
        <taxon>Methylococcales</taxon>
        <taxon>Methylothermaceae</taxon>
        <taxon>Methylomarinovum</taxon>
    </lineage>
</organism>
<dbReference type="InterPro" id="IPR042099">
    <property type="entry name" value="ANL_N_sf"/>
</dbReference>
<dbReference type="Pfam" id="PF00501">
    <property type="entry name" value="AMP-binding"/>
    <property type="match status" value="1"/>
</dbReference>
<proteinExistence type="inferred from homology"/>
<gene>
    <name evidence="4" type="ORF">MIN45_P1459</name>
</gene>
<dbReference type="GO" id="GO:0070566">
    <property type="term" value="F:adenylyltransferase activity"/>
    <property type="evidence" value="ECO:0007669"/>
    <property type="project" value="TreeGrafter"/>
</dbReference>
<dbReference type="GO" id="GO:0005886">
    <property type="term" value="C:plasma membrane"/>
    <property type="evidence" value="ECO:0007669"/>
    <property type="project" value="TreeGrafter"/>
</dbReference>
<feature type="domain" description="AMP-dependent synthetase/ligase" evidence="3">
    <location>
        <begin position="47"/>
        <end position="424"/>
    </location>
</feature>
<evidence type="ECO:0000313" key="5">
    <source>
        <dbReference type="Proteomes" id="UP001321450"/>
    </source>
</evidence>
<comment type="similarity">
    <text evidence="1">Belongs to the ATP-dependent AMP-binding enzyme family.</text>
</comment>
<reference evidence="5" key="1">
    <citation type="journal article" date="2024" name="Int. J. Syst. Evol. Microbiol.">
        <title>Methylomarinovum tepidoasis sp. nov., a moderately thermophilic methanotroph of the family Methylothermaceae isolated from a deep-sea hydrothermal field.</title>
        <authorList>
            <person name="Hirayama H."/>
            <person name="Takaki Y."/>
            <person name="Abe M."/>
            <person name="Miyazaki M."/>
            <person name="Uematsu K."/>
            <person name="Matsui Y."/>
            <person name="Takai K."/>
        </authorList>
    </citation>
    <scope>NUCLEOTIDE SEQUENCE [LARGE SCALE GENOMIC DNA]</scope>
    <source>
        <strain evidence="5">IN45</strain>
    </source>
</reference>
<evidence type="ECO:0000256" key="1">
    <source>
        <dbReference type="ARBA" id="ARBA00006432"/>
    </source>
</evidence>
<evidence type="ECO:0000259" key="3">
    <source>
        <dbReference type="Pfam" id="PF00501"/>
    </source>
</evidence>
<dbReference type="EMBL" id="AP024718">
    <property type="protein sequence ID" value="BCX89089.1"/>
    <property type="molecule type" value="Genomic_DNA"/>
</dbReference>
<dbReference type="GO" id="GO:0016874">
    <property type="term" value="F:ligase activity"/>
    <property type="evidence" value="ECO:0007669"/>
    <property type="project" value="UniProtKB-KW"/>
</dbReference>
<dbReference type="CDD" id="cd05931">
    <property type="entry name" value="FAAL"/>
    <property type="match status" value="1"/>
</dbReference>
<name>A0AAU9C763_9GAMM</name>
<dbReference type="RefSeq" id="WP_286291367.1">
    <property type="nucleotide sequence ID" value="NZ_AP024718.1"/>
</dbReference>
<dbReference type="PANTHER" id="PTHR22754:SF32">
    <property type="entry name" value="DISCO-INTERACTING PROTEIN 2"/>
    <property type="match status" value="1"/>
</dbReference>